<protein>
    <submittedName>
        <fullName evidence="2">Uncharacterized protein</fullName>
    </submittedName>
</protein>
<evidence type="ECO:0000313" key="3">
    <source>
        <dbReference type="Proteomes" id="UP001144205"/>
    </source>
</evidence>
<comment type="caution">
    <text evidence="2">The sequence shown here is derived from an EMBL/GenBank/DDBJ whole genome shotgun (WGS) entry which is preliminary data.</text>
</comment>
<proteinExistence type="predicted"/>
<gene>
    <name evidence="2" type="ORF">STA1M1_01520</name>
</gene>
<evidence type="ECO:0000313" key="2">
    <source>
        <dbReference type="EMBL" id="GKY86283.1"/>
    </source>
</evidence>
<dbReference type="EMBL" id="BROH01000001">
    <property type="protein sequence ID" value="GKY86283.1"/>
    <property type="molecule type" value="Genomic_DNA"/>
</dbReference>
<feature type="region of interest" description="Disordered" evidence="1">
    <location>
        <begin position="1"/>
        <end position="22"/>
    </location>
</feature>
<evidence type="ECO:0000256" key="1">
    <source>
        <dbReference type="SAM" id="MobiDB-lite"/>
    </source>
</evidence>
<reference evidence="2" key="1">
    <citation type="journal article" date="2023" name="Int. J. Syst. Evol. Microbiol.">
        <title>Sinisalibacter aestuarii sp. nov., isolated from estuarine sediment of the Arakawa River.</title>
        <authorList>
            <person name="Arafat S.T."/>
            <person name="Hirano S."/>
            <person name="Sato A."/>
            <person name="Takeuchi K."/>
            <person name="Yasuda T."/>
            <person name="Terahara T."/>
            <person name="Hamada M."/>
            <person name="Kobayashi T."/>
        </authorList>
    </citation>
    <scope>NUCLEOTIDE SEQUENCE</scope>
    <source>
        <strain evidence="2">B-399</strain>
    </source>
</reference>
<keyword evidence="3" id="KW-1185">Reference proteome</keyword>
<name>A0ABQ5LNS9_9RHOB</name>
<dbReference type="Proteomes" id="UP001144205">
    <property type="component" value="Unassembled WGS sequence"/>
</dbReference>
<accession>A0ABQ5LNS9</accession>
<organism evidence="2 3">
    <name type="scientific">Sinisalibacter aestuarii</name>
    <dbReference type="NCBI Taxonomy" id="2949426"/>
    <lineage>
        <taxon>Bacteria</taxon>
        <taxon>Pseudomonadati</taxon>
        <taxon>Pseudomonadota</taxon>
        <taxon>Alphaproteobacteria</taxon>
        <taxon>Rhodobacterales</taxon>
        <taxon>Roseobacteraceae</taxon>
        <taxon>Sinisalibacter</taxon>
    </lineage>
</organism>
<dbReference type="RefSeq" id="WP_281840249.1">
    <property type="nucleotide sequence ID" value="NZ_BROH01000001.1"/>
</dbReference>
<sequence length="61" mass="6802">MQTNVIAFTARPARPRRSRAPYRGQNNVIPLADWLGRAMPHRTPTGVFFTTRVLVAPGEIA</sequence>